<dbReference type="Gene3D" id="2.130.10.10">
    <property type="entry name" value="YVTN repeat-like/Quinoprotein amine dehydrogenase"/>
    <property type="match status" value="1"/>
</dbReference>
<evidence type="ECO:0000313" key="9">
    <source>
        <dbReference type="EMBL" id="CAL5135536.1"/>
    </source>
</evidence>
<comment type="function">
    <text evidence="6">Required for the formation of N(7)-methylguanine at position 46 (m7G46) in tRNA. In the complex, it is required to stabilize and induce conformational changes of the catalytic subunit.</text>
</comment>
<dbReference type="Proteomes" id="UP001497525">
    <property type="component" value="Unassembled WGS sequence"/>
</dbReference>
<gene>
    <name evidence="9" type="ORF">CDAUBV1_LOCUS9673</name>
</gene>
<dbReference type="GO" id="GO:0005829">
    <property type="term" value="C:cytosol"/>
    <property type="evidence" value="ECO:0007669"/>
    <property type="project" value="TreeGrafter"/>
</dbReference>
<evidence type="ECO:0000256" key="3">
    <source>
        <dbReference type="ARBA" id="ARBA00022694"/>
    </source>
</evidence>
<name>A0AAV2THG0_CALDB</name>
<sequence length="409" mass="44522">MLSAAGGVVCLCSTHSVVLFSPSNPSGNLLIRTICGSPDPQNPEIISLGLSRSGRTLVTCDNTKRLSCYTADADNWTLRGSVEVPRRASCFAFSSDDKCLIVGEKSGNVYRLPLSDIPCTDQLSLILGHLSVLTDMAISDDGKLIATCDRDEKIRISRFSQPFVIECFCLGHHSFVSQLAFLPDSSLLISSGGDSYLRVWQSETGSELSSCLLAFPDCPNVPFGDPPSTDTPPVIISRLFVTKNNICICSSASHAVVFAIQIQVSDNVNVQWGSISKVITPDNTPLMDCAVSEPATSTPDVTVIGLITKAPARVVTWSLSYCPSESDPSSTKWSEMRTLNLPSELLSDLPNPSPRLELLKGLFKADNDRAMLEAYEENKSVHHQNILDRRSRHQQGRRLNKRLTESVSS</sequence>
<evidence type="ECO:0000256" key="6">
    <source>
        <dbReference type="HAMAP-Rule" id="MF_03056"/>
    </source>
</evidence>
<keyword evidence="3 6" id="KW-0819">tRNA processing</keyword>
<dbReference type="PANTHER" id="PTHR16288:SF0">
    <property type="entry name" value="TRNA (GUANINE-N(7)-)-METHYLTRANSFERASE NON-CATALYTIC SUBUNIT WDR4"/>
    <property type="match status" value="1"/>
</dbReference>
<feature type="repeat" description="WD" evidence="7">
    <location>
        <begin position="169"/>
        <end position="210"/>
    </location>
</feature>
<comment type="pathway">
    <text evidence="6">tRNA modification; N(7)-methylguanine-tRNA biosynthesis.</text>
</comment>
<evidence type="ECO:0000256" key="4">
    <source>
        <dbReference type="ARBA" id="ARBA00022737"/>
    </source>
</evidence>
<keyword evidence="2 6" id="KW-0853">WD repeat</keyword>
<evidence type="ECO:0000256" key="1">
    <source>
        <dbReference type="ARBA" id="ARBA00004123"/>
    </source>
</evidence>
<dbReference type="SMART" id="SM00320">
    <property type="entry name" value="WD40"/>
    <property type="match status" value="3"/>
</dbReference>
<accession>A0AAV2THG0</accession>
<dbReference type="SUPFAM" id="SSF50978">
    <property type="entry name" value="WD40 repeat-like"/>
    <property type="match status" value="1"/>
</dbReference>
<evidence type="ECO:0000256" key="7">
    <source>
        <dbReference type="PROSITE-ProRule" id="PRU00221"/>
    </source>
</evidence>
<dbReference type="GO" id="GO:0106004">
    <property type="term" value="P:tRNA (guanine-N7)-methylation"/>
    <property type="evidence" value="ECO:0007669"/>
    <property type="project" value="UniProtKB-UniRule"/>
</dbReference>
<keyword evidence="4 6" id="KW-0677">Repeat</keyword>
<dbReference type="PROSITE" id="PS50082">
    <property type="entry name" value="WD_REPEATS_2"/>
    <property type="match status" value="1"/>
</dbReference>
<dbReference type="HAMAP" id="MF_03056">
    <property type="entry name" value="TRM82"/>
    <property type="match status" value="1"/>
</dbReference>
<dbReference type="EMBL" id="CAXLJL010000267">
    <property type="protein sequence ID" value="CAL5135536.1"/>
    <property type="molecule type" value="Genomic_DNA"/>
</dbReference>
<evidence type="ECO:0000256" key="2">
    <source>
        <dbReference type="ARBA" id="ARBA00022574"/>
    </source>
</evidence>
<dbReference type="GO" id="GO:0005634">
    <property type="term" value="C:nucleus"/>
    <property type="evidence" value="ECO:0007669"/>
    <property type="project" value="UniProtKB-SubCell"/>
</dbReference>
<feature type="region of interest" description="Disordered" evidence="8">
    <location>
        <begin position="389"/>
        <end position="409"/>
    </location>
</feature>
<dbReference type="PROSITE" id="PS50294">
    <property type="entry name" value="WD_REPEATS_REGION"/>
    <property type="match status" value="1"/>
</dbReference>
<comment type="caution">
    <text evidence="9">The sequence shown here is derived from an EMBL/GenBank/DDBJ whole genome shotgun (WGS) entry which is preliminary data.</text>
</comment>
<dbReference type="InterPro" id="IPR028884">
    <property type="entry name" value="Trm82"/>
</dbReference>
<dbReference type="GO" id="GO:0043527">
    <property type="term" value="C:tRNA methyltransferase complex"/>
    <property type="evidence" value="ECO:0007669"/>
    <property type="project" value="TreeGrafter"/>
</dbReference>
<organism evidence="9 10">
    <name type="scientific">Calicophoron daubneyi</name>
    <name type="common">Rumen fluke</name>
    <name type="synonym">Paramphistomum daubneyi</name>
    <dbReference type="NCBI Taxonomy" id="300641"/>
    <lineage>
        <taxon>Eukaryota</taxon>
        <taxon>Metazoa</taxon>
        <taxon>Spiralia</taxon>
        <taxon>Lophotrochozoa</taxon>
        <taxon>Platyhelminthes</taxon>
        <taxon>Trematoda</taxon>
        <taxon>Digenea</taxon>
        <taxon>Plagiorchiida</taxon>
        <taxon>Pronocephalata</taxon>
        <taxon>Paramphistomoidea</taxon>
        <taxon>Paramphistomidae</taxon>
        <taxon>Calicophoron</taxon>
    </lineage>
</organism>
<dbReference type="InterPro" id="IPR036322">
    <property type="entry name" value="WD40_repeat_dom_sf"/>
</dbReference>
<evidence type="ECO:0000256" key="8">
    <source>
        <dbReference type="SAM" id="MobiDB-lite"/>
    </source>
</evidence>
<dbReference type="Pfam" id="PF00400">
    <property type="entry name" value="WD40"/>
    <property type="match status" value="2"/>
</dbReference>
<dbReference type="InterPro" id="IPR015943">
    <property type="entry name" value="WD40/YVTN_repeat-like_dom_sf"/>
</dbReference>
<reference evidence="9" key="1">
    <citation type="submission" date="2024-06" db="EMBL/GenBank/DDBJ databases">
        <authorList>
            <person name="Liu X."/>
            <person name="Lenzi L."/>
            <person name="Haldenby T S."/>
            <person name="Uol C."/>
        </authorList>
    </citation>
    <scope>NUCLEOTIDE SEQUENCE</scope>
</reference>
<dbReference type="PANTHER" id="PTHR16288">
    <property type="entry name" value="WD40 REPEAT PROTEIN 4"/>
    <property type="match status" value="1"/>
</dbReference>
<keyword evidence="5 6" id="KW-0539">Nucleus</keyword>
<comment type="similarity">
    <text evidence="6">Belongs to the WD repeat TRM82 family.</text>
</comment>
<comment type="subcellular location">
    <subcellularLocation>
        <location evidence="1 6">Nucleus</location>
    </subcellularLocation>
</comment>
<evidence type="ECO:0000256" key="5">
    <source>
        <dbReference type="ARBA" id="ARBA00023242"/>
    </source>
</evidence>
<comment type="subunit">
    <text evidence="6">Forms a heterodimer with the catalytic subunit.</text>
</comment>
<dbReference type="InterPro" id="IPR001680">
    <property type="entry name" value="WD40_rpt"/>
</dbReference>
<evidence type="ECO:0000313" key="10">
    <source>
        <dbReference type="Proteomes" id="UP001497525"/>
    </source>
</evidence>
<feature type="compositionally biased region" description="Basic residues" evidence="8">
    <location>
        <begin position="390"/>
        <end position="401"/>
    </location>
</feature>
<dbReference type="AlphaFoldDB" id="A0AAV2THG0"/>
<protein>
    <recommendedName>
        <fullName evidence="6">tRNA (guanine-N(7)-)-methyltransferase non-catalytic subunit</fullName>
    </recommendedName>
    <alternativeName>
        <fullName evidence="6">WD repeat-containing protein 4 homolog</fullName>
    </alternativeName>
</protein>
<proteinExistence type="inferred from homology"/>